<dbReference type="InParanoid" id="A0A1D6FQ74"/>
<dbReference type="IntAct" id="A0A1D6FQ74">
    <property type="interactions" value="2"/>
</dbReference>
<dbReference type="AlphaFoldDB" id="A0A1D6FQ74"/>
<gene>
    <name evidence="1" type="ORF">ZEAMMB73_Zm00001d010281</name>
</gene>
<evidence type="ECO:0000313" key="1">
    <source>
        <dbReference type="EMBL" id="AQK93777.1"/>
    </source>
</evidence>
<dbReference type="EMBL" id="CM000784">
    <property type="protein sequence ID" value="AQK93777.1"/>
    <property type="molecule type" value="Genomic_DNA"/>
</dbReference>
<accession>A0A1D6FQ74</accession>
<reference evidence="1" key="1">
    <citation type="submission" date="2015-12" db="EMBL/GenBank/DDBJ databases">
        <title>Update maize B73 reference genome by single molecule sequencing technologies.</title>
        <authorList>
            <consortium name="Maize Genome Sequencing Project"/>
            <person name="Ware D."/>
        </authorList>
    </citation>
    <scope>NUCLEOTIDE SEQUENCE</scope>
    <source>
        <tissue evidence="1">Seedling</tissue>
    </source>
</reference>
<organism evidence="1">
    <name type="scientific">Zea mays</name>
    <name type="common">Maize</name>
    <dbReference type="NCBI Taxonomy" id="4577"/>
    <lineage>
        <taxon>Eukaryota</taxon>
        <taxon>Viridiplantae</taxon>
        <taxon>Streptophyta</taxon>
        <taxon>Embryophyta</taxon>
        <taxon>Tracheophyta</taxon>
        <taxon>Spermatophyta</taxon>
        <taxon>Magnoliopsida</taxon>
        <taxon>Liliopsida</taxon>
        <taxon>Poales</taxon>
        <taxon>Poaceae</taxon>
        <taxon>PACMAD clade</taxon>
        <taxon>Panicoideae</taxon>
        <taxon>Andropogonodae</taxon>
        <taxon>Andropogoneae</taxon>
        <taxon>Tripsacinae</taxon>
        <taxon>Zea</taxon>
    </lineage>
</organism>
<sequence>MRSPSWRLTWRKTTHGGMPSHLANWKATLRRKAAAEKNVVVAVMGQQILLAICFVRVRSEINVFNNLAQIGIAACVADRTISLFVFSFCNFLEDREVLSFMSILPVLSISHCFWPNDICLLSHSGKAACHNSMVRVLTLHEALAGQLRGTHAFLQKDLVLGTMLQFYFPVLHVLGHHLNHTTGFIEISGGLLYT</sequence>
<proteinExistence type="predicted"/>
<protein>
    <submittedName>
        <fullName evidence="1">Uncharacterized protein</fullName>
    </submittedName>
</protein>
<name>A0A1D6FQ74_MAIZE</name>